<dbReference type="Proteomes" id="UP000179179">
    <property type="component" value="Unassembled WGS sequence"/>
</dbReference>
<sequence length="309" mass="33920">MAKKRPASPDVHSDQPTKKVKVMNENQDWILDEEDIPTTPSSPLSPSDTNDSSADAEALSESSSTDSVTSSPYTVEFFADMANTIANLFPFKAFAKAHGCTVGDVSQAISAMVVAPLSDPSFIWHSDSEISIAEYGQGMIGIWNEHYERKLRNTDTTKPTIDLTTPTGSTGSSGVESPSEDGSVLSESFHKELLGETSSEDEVEFPDSEAPGLSKSCLSTQSQKAAGRPAKRVRWAPPLSPVVREKVYKDDYGNYVPVPTPEEIKEKERKKLREEMREEIRASKGLLEPTYNVFDLEVLSGFDDLEYVV</sequence>
<name>A0A1F8AFW8_9EURO</name>
<dbReference type="RefSeq" id="XP_022393915.1">
    <property type="nucleotide sequence ID" value="XM_022528196.1"/>
</dbReference>
<dbReference type="AlphaFoldDB" id="A0A1F8AFW8"/>
<keyword evidence="3" id="KW-1185">Reference proteome</keyword>
<feature type="region of interest" description="Disordered" evidence="1">
    <location>
        <begin position="1"/>
        <end position="70"/>
    </location>
</feature>
<reference evidence="2 3" key="1">
    <citation type="journal article" date="2016" name="Genome Biol. Evol.">
        <title>Draft genome sequence of an aflatoxigenic Aspergillus species, A. bombycis.</title>
        <authorList>
            <person name="Moore G.G."/>
            <person name="Mack B.M."/>
            <person name="Beltz S.B."/>
            <person name="Gilbert M.K."/>
        </authorList>
    </citation>
    <scope>NUCLEOTIDE SEQUENCE [LARGE SCALE GENOMIC DNA]</scope>
    <source>
        <strain evidence="3">NRRL 26010</strain>
    </source>
</reference>
<feature type="region of interest" description="Disordered" evidence="1">
    <location>
        <begin position="154"/>
        <end position="217"/>
    </location>
</feature>
<proteinExistence type="predicted"/>
<organism evidence="2 3">
    <name type="scientific">Aspergillus bombycis</name>
    <dbReference type="NCBI Taxonomy" id="109264"/>
    <lineage>
        <taxon>Eukaryota</taxon>
        <taxon>Fungi</taxon>
        <taxon>Dikarya</taxon>
        <taxon>Ascomycota</taxon>
        <taxon>Pezizomycotina</taxon>
        <taxon>Eurotiomycetes</taxon>
        <taxon>Eurotiomycetidae</taxon>
        <taxon>Eurotiales</taxon>
        <taxon>Aspergillaceae</taxon>
        <taxon>Aspergillus</taxon>
    </lineage>
</organism>
<evidence type="ECO:0000313" key="2">
    <source>
        <dbReference type="EMBL" id="OGM50198.1"/>
    </source>
</evidence>
<gene>
    <name evidence="2" type="ORF">ABOM_001066</name>
</gene>
<dbReference type="EMBL" id="LYCR01000004">
    <property type="protein sequence ID" value="OGM50198.1"/>
    <property type="molecule type" value="Genomic_DNA"/>
</dbReference>
<accession>A0A1F8AFW8</accession>
<feature type="compositionally biased region" description="Acidic residues" evidence="1">
    <location>
        <begin position="198"/>
        <end position="207"/>
    </location>
</feature>
<comment type="caution">
    <text evidence="2">The sequence shown here is derived from an EMBL/GenBank/DDBJ whole genome shotgun (WGS) entry which is preliminary data.</text>
</comment>
<evidence type="ECO:0000313" key="3">
    <source>
        <dbReference type="Proteomes" id="UP000179179"/>
    </source>
</evidence>
<feature type="compositionally biased region" description="Low complexity" evidence="1">
    <location>
        <begin position="37"/>
        <end position="70"/>
    </location>
</feature>
<dbReference type="OrthoDB" id="4492028at2759"/>
<protein>
    <submittedName>
        <fullName evidence="2">Uncharacterized protein</fullName>
    </submittedName>
</protein>
<feature type="compositionally biased region" description="Low complexity" evidence="1">
    <location>
        <begin position="156"/>
        <end position="177"/>
    </location>
</feature>
<dbReference type="GeneID" id="34444456"/>
<evidence type="ECO:0000256" key="1">
    <source>
        <dbReference type="SAM" id="MobiDB-lite"/>
    </source>
</evidence>